<dbReference type="InParanoid" id="A0A2K1QMK1"/>
<feature type="compositionally biased region" description="Polar residues" evidence="1">
    <location>
        <begin position="170"/>
        <end position="190"/>
    </location>
</feature>
<dbReference type="AlphaFoldDB" id="A0A2K1QMK1"/>
<feature type="compositionally biased region" description="Polar residues" evidence="1">
    <location>
        <begin position="131"/>
        <end position="143"/>
    </location>
</feature>
<feature type="compositionally biased region" description="Low complexity" evidence="1">
    <location>
        <begin position="911"/>
        <end position="924"/>
    </location>
</feature>
<dbReference type="Proteomes" id="UP000243797">
    <property type="component" value="Unassembled WGS sequence"/>
</dbReference>
<feature type="region of interest" description="Disordered" evidence="1">
    <location>
        <begin position="71"/>
        <end position="145"/>
    </location>
</feature>
<evidence type="ECO:0000256" key="1">
    <source>
        <dbReference type="SAM" id="MobiDB-lite"/>
    </source>
</evidence>
<keyword evidence="4" id="KW-1185">Reference proteome</keyword>
<feature type="region of interest" description="Disordered" evidence="1">
    <location>
        <begin position="887"/>
        <end position="951"/>
    </location>
</feature>
<dbReference type="InterPro" id="IPR043502">
    <property type="entry name" value="DNA/RNA_pol_sf"/>
</dbReference>
<feature type="domain" description="Reverse transcriptase" evidence="2">
    <location>
        <begin position="525"/>
        <end position="763"/>
    </location>
</feature>
<dbReference type="InterPro" id="IPR000477">
    <property type="entry name" value="RT_dom"/>
</dbReference>
<feature type="compositionally biased region" description="Polar residues" evidence="1">
    <location>
        <begin position="219"/>
        <end position="229"/>
    </location>
</feature>
<evidence type="ECO:0000313" key="3">
    <source>
        <dbReference type="EMBL" id="PNS16365.1"/>
    </source>
</evidence>
<evidence type="ECO:0000259" key="2">
    <source>
        <dbReference type="PROSITE" id="PS50878"/>
    </source>
</evidence>
<proteinExistence type="predicted"/>
<feature type="compositionally biased region" description="Polar residues" evidence="1">
    <location>
        <begin position="74"/>
        <end position="84"/>
    </location>
</feature>
<feature type="compositionally biased region" description="Low complexity" evidence="1">
    <location>
        <begin position="85"/>
        <end position="101"/>
    </location>
</feature>
<gene>
    <name evidence="3" type="ORF">CAC42_6472</name>
</gene>
<dbReference type="SUPFAM" id="SSF56672">
    <property type="entry name" value="DNA/RNA polymerases"/>
    <property type="match status" value="1"/>
</dbReference>
<reference evidence="3 4" key="1">
    <citation type="submission" date="2017-06" db="EMBL/GenBank/DDBJ databases">
        <title>Draft genome sequence of a variant of Elsinoe murrayae.</title>
        <authorList>
            <person name="Cheng Q."/>
        </authorList>
    </citation>
    <scope>NUCLEOTIDE SEQUENCE [LARGE SCALE GENOMIC DNA]</scope>
    <source>
        <strain evidence="3 4">CQ-2017a</strain>
    </source>
</reference>
<sequence>MAKDKPGECLVCHRPYAYLWDHIKKNHLHSHIPLPTLAAMGYTACPACGQACQSTHGIFSHQARTCNKAPRRSLTPTLPETPNHTAPTSTATALTAYPATTIQAGSRRKRRRNSPSPPPARDRAKPRARNTYTHNNHSKISTDASREVASLLAGSQKEYLQQGSPELGSQDGQVPDSRSSSIYGSPNDSTIGHIENLLSSPGGGQSGDLSIQIPDHQPADNSSRVSSPAESDIAVANSPSRDTGRQRSLSQETVTTSEYQPSPTASPVSLGPQLPGIRTYGDEHTPPPPDLADTNRGKGQDKSCNFQPRNKYLQQLFSYNHIQAKDHTFRGTQASHFADAAARCATRYSRQASERHLLDFLLLPKVGLTLGVQSEEFSVRHTLQQYPDFKLPPPTQIEAEEAQEHLGQPHNLRDTPTRRAQRLVERGYLGRAARALVDPTSLARNSSEVLAKLKEKHPAGQQRPFASNASPRAGPRPTAEDIHQALATFPKDTAAGLSGWSVPLLQEACKRKQVVEFLVQLCKQIQNGTAPGSQLLTASRLVALDKEDGGVRPIAVGELIYRLVAKVLLRKQFVVDQLAPFQLGVQSPGGVEPIIHLLRHAVDGNLRGYTHVCSADFQNAFNSVSRKAVSAATIMYAPEFYKPAKWAYDEPSALVMYDGTVITSSEGVRQGDPLGPLLFSLAIRHSLEQLQQQLRSATRKGLPPPIIVAYLDDVYILSGQEIRPEKLADYLQHAPITLNIQKTKSYPLAELRQTGLKALGSFDKIEELQQVLERLQDLPKQHALLLLRASTSSLLRDLPRTIEPEGLQDELQDIDRRLLQTVKHLQGSYDDKPLDQDLVALPARLGGLGITLFAETAHLAFQNSKAIADLALQKILTPKLFWRLPREFSPSPTRSASGDDLQQDQDDLQQDQDNPQQDQDNLQQDSDDDSQQDQAELQQPRGRSKTRATETQQQSLAYFLTQNVQEEPEPTPRHQSTNALGTGLARSIYRTAMDKLHKARLTRVQQKLSQGQEAVRMENSSYLGRRWLSALPTSQPLLLADMDIAAALSIRLLTTPEDEQDICRHCNRAYTFGHEDACRARTRQTIVKHDKICQALVTALQTCPDNKVFLEPQGDYRGTRTDIRIDNPRGSVFLDVSVISLTKESAKQDPYDTLAAAEQAKKNKYRNLGQAFKPFILSQGGLLGKETSQTYKELQQSFSPSIAEWLDKYISTLLVRLRARNWMGYGIN</sequence>
<dbReference type="Pfam" id="PF00078">
    <property type="entry name" value="RVT_1"/>
    <property type="match status" value="1"/>
</dbReference>
<dbReference type="STRING" id="2082308.A0A2K1QMK1"/>
<dbReference type="OrthoDB" id="3863592at2759"/>
<name>A0A2K1QMK1_9PEZI</name>
<organism evidence="3 4">
    <name type="scientific">Sphaceloma murrayae</name>
    <dbReference type="NCBI Taxonomy" id="2082308"/>
    <lineage>
        <taxon>Eukaryota</taxon>
        <taxon>Fungi</taxon>
        <taxon>Dikarya</taxon>
        <taxon>Ascomycota</taxon>
        <taxon>Pezizomycotina</taxon>
        <taxon>Dothideomycetes</taxon>
        <taxon>Dothideomycetidae</taxon>
        <taxon>Myriangiales</taxon>
        <taxon>Elsinoaceae</taxon>
        <taxon>Sphaceloma</taxon>
    </lineage>
</organism>
<dbReference type="PROSITE" id="PS50878">
    <property type="entry name" value="RT_POL"/>
    <property type="match status" value="1"/>
</dbReference>
<feature type="region of interest" description="Disordered" evidence="1">
    <location>
        <begin position="158"/>
        <end position="306"/>
    </location>
</feature>
<feature type="compositionally biased region" description="Acidic residues" evidence="1">
    <location>
        <begin position="901"/>
        <end position="910"/>
    </location>
</feature>
<accession>A0A2K1QMK1</accession>
<evidence type="ECO:0000313" key="4">
    <source>
        <dbReference type="Proteomes" id="UP000243797"/>
    </source>
</evidence>
<dbReference type="EMBL" id="NKHZ01000058">
    <property type="protein sequence ID" value="PNS16365.1"/>
    <property type="molecule type" value="Genomic_DNA"/>
</dbReference>
<dbReference type="PANTHER" id="PTHR19446">
    <property type="entry name" value="REVERSE TRANSCRIPTASES"/>
    <property type="match status" value="1"/>
</dbReference>
<feature type="region of interest" description="Disordered" evidence="1">
    <location>
        <begin position="454"/>
        <end position="479"/>
    </location>
</feature>
<protein>
    <submittedName>
        <fullName evidence="3">Ubiquitin-activating enzyme E1 1 isoform A</fullName>
    </submittedName>
</protein>
<comment type="caution">
    <text evidence="3">The sequence shown here is derived from an EMBL/GenBank/DDBJ whole genome shotgun (WGS) entry which is preliminary data.</text>
</comment>
<feature type="compositionally biased region" description="Polar residues" evidence="1">
    <location>
        <begin position="237"/>
        <end position="267"/>
    </location>
</feature>